<evidence type="ECO:0000313" key="2">
    <source>
        <dbReference type="EMBL" id="KAL3501183.1"/>
    </source>
</evidence>
<gene>
    <name evidence="2" type="ORF">ACH5RR_035632</name>
</gene>
<evidence type="ECO:0000313" key="3">
    <source>
        <dbReference type="Proteomes" id="UP001630127"/>
    </source>
</evidence>
<keyword evidence="3" id="KW-1185">Reference proteome</keyword>
<dbReference type="PANTHER" id="PTHR33095">
    <property type="entry name" value="OS07G0619500 PROTEIN"/>
    <property type="match status" value="1"/>
</dbReference>
<dbReference type="PANTHER" id="PTHR33095:SF114">
    <property type="entry name" value="DUF1645 FAMILY PROTEIN"/>
    <property type="match status" value="1"/>
</dbReference>
<comment type="caution">
    <text evidence="2">The sequence shown here is derived from an EMBL/GenBank/DDBJ whole genome shotgun (WGS) entry which is preliminary data.</text>
</comment>
<proteinExistence type="predicted"/>
<organism evidence="2 3">
    <name type="scientific">Cinchona calisaya</name>
    <dbReference type="NCBI Taxonomy" id="153742"/>
    <lineage>
        <taxon>Eukaryota</taxon>
        <taxon>Viridiplantae</taxon>
        <taxon>Streptophyta</taxon>
        <taxon>Embryophyta</taxon>
        <taxon>Tracheophyta</taxon>
        <taxon>Spermatophyta</taxon>
        <taxon>Magnoliopsida</taxon>
        <taxon>eudicotyledons</taxon>
        <taxon>Gunneridae</taxon>
        <taxon>Pentapetalae</taxon>
        <taxon>asterids</taxon>
        <taxon>lamiids</taxon>
        <taxon>Gentianales</taxon>
        <taxon>Rubiaceae</taxon>
        <taxon>Cinchonoideae</taxon>
        <taxon>Cinchoneae</taxon>
        <taxon>Cinchona</taxon>
    </lineage>
</organism>
<dbReference type="Proteomes" id="UP001630127">
    <property type="component" value="Unassembled WGS sequence"/>
</dbReference>
<name>A0ABD2Y6B9_9GENT</name>
<feature type="compositionally biased region" description="Acidic residues" evidence="1">
    <location>
        <begin position="13"/>
        <end position="31"/>
    </location>
</feature>
<dbReference type="InterPro" id="IPR012442">
    <property type="entry name" value="DUF1645_plant"/>
</dbReference>
<feature type="region of interest" description="Disordered" evidence="1">
    <location>
        <begin position="1"/>
        <end position="31"/>
    </location>
</feature>
<accession>A0ABD2Y6B9</accession>
<dbReference type="AlphaFoldDB" id="A0ABD2Y6B9"/>
<evidence type="ECO:0000256" key="1">
    <source>
        <dbReference type="SAM" id="MobiDB-lite"/>
    </source>
</evidence>
<reference evidence="2 3" key="1">
    <citation type="submission" date="2024-11" db="EMBL/GenBank/DDBJ databases">
        <title>A near-complete genome assembly of Cinchona calisaya.</title>
        <authorList>
            <person name="Lian D.C."/>
            <person name="Zhao X.W."/>
            <person name="Wei L."/>
        </authorList>
    </citation>
    <scope>NUCLEOTIDE SEQUENCE [LARGE SCALE GENOMIC DNA]</scope>
    <source>
        <tissue evidence="2">Nenye</tissue>
    </source>
</reference>
<sequence length="274" mass="30541">MIQDFENHLNLSEVEEDDQESHEEEDYDDETASEDFSFAFDGVNFSTISADDAFDNGQIKPVFPLFNRDLLFGADVDDLESLRLKDRLPNVKNVFVEAEEDVDDTTATTTTSSSSTADDDNIVGPYCEWSKKVVEAAPAGCKKSNSTGFCKIWRFKDFMHRSNSDGRDTFVFLNNTTPSTSTSTAASLKREEKVAEGVTSLKQVNDKAGVGGEVKKVKKVTKNKTAALTPHEVYMRSKAKDCDRRRSYLPYRPELVGLFTNVNGGGLTRNVHPF</sequence>
<dbReference type="EMBL" id="JBJUIK010000015">
    <property type="protein sequence ID" value="KAL3501183.1"/>
    <property type="molecule type" value="Genomic_DNA"/>
</dbReference>
<dbReference type="Pfam" id="PF07816">
    <property type="entry name" value="DUF1645"/>
    <property type="match status" value="1"/>
</dbReference>
<protein>
    <submittedName>
        <fullName evidence="2">Uncharacterized protein</fullName>
    </submittedName>
</protein>